<protein>
    <submittedName>
        <fullName evidence="4">DUF305 domain-containing protein</fullName>
    </submittedName>
</protein>
<evidence type="ECO:0000313" key="5">
    <source>
        <dbReference type="Proteomes" id="UP000828924"/>
    </source>
</evidence>
<proteinExistence type="predicted"/>
<accession>A0ABY3WQX4</accession>
<feature type="signal peptide" evidence="2">
    <location>
        <begin position="1"/>
        <end position="31"/>
    </location>
</feature>
<keyword evidence="2" id="KW-0732">Signal</keyword>
<feature type="region of interest" description="Disordered" evidence="1">
    <location>
        <begin position="113"/>
        <end position="144"/>
    </location>
</feature>
<organism evidence="4 5">
    <name type="scientific">Streptomyces formicae</name>
    <dbReference type="NCBI Taxonomy" id="1616117"/>
    <lineage>
        <taxon>Bacteria</taxon>
        <taxon>Bacillati</taxon>
        <taxon>Actinomycetota</taxon>
        <taxon>Actinomycetes</taxon>
        <taxon>Kitasatosporales</taxon>
        <taxon>Streptomycetaceae</taxon>
        <taxon>Streptomyces</taxon>
    </lineage>
</organism>
<dbReference type="InterPro" id="IPR005183">
    <property type="entry name" value="DUF305_CopM-like"/>
</dbReference>
<evidence type="ECO:0000256" key="1">
    <source>
        <dbReference type="SAM" id="MobiDB-lite"/>
    </source>
</evidence>
<dbReference type="RefSeq" id="WP_242332791.1">
    <property type="nucleotide sequence ID" value="NZ_CP071872.1"/>
</dbReference>
<dbReference type="EMBL" id="CP071872">
    <property type="protein sequence ID" value="UNM13869.1"/>
    <property type="molecule type" value="Genomic_DNA"/>
</dbReference>
<reference evidence="4 5" key="1">
    <citation type="submission" date="2021-03" db="EMBL/GenBank/DDBJ databases">
        <title>Complete genome of Streptomyces formicae strain 1H-GS9 (DSM 100524).</title>
        <authorList>
            <person name="Atanasov K.E."/>
            <person name="Altabella T."/>
            <person name="Ferrer A."/>
        </authorList>
    </citation>
    <scope>NUCLEOTIDE SEQUENCE [LARGE SCALE GENOMIC DNA]</scope>
    <source>
        <strain evidence="4 5">1H-GS9</strain>
    </source>
</reference>
<evidence type="ECO:0000259" key="3">
    <source>
        <dbReference type="Pfam" id="PF03713"/>
    </source>
</evidence>
<dbReference type="PROSITE" id="PS51257">
    <property type="entry name" value="PROKAR_LIPOPROTEIN"/>
    <property type="match status" value="1"/>
</dbReference>
<dbReference type="Proteomes" id="UP000828924">
    <property type="component" value="Chromosome"/>
</dbReference>
<feature type="chain" id="PRO_5045385576" evidence="2">
    <location>
        <begin position="32"/>
        <end position="215"/>
    </location>
</feature>
<feature type="domain" description="DUF305" evidence="3">
    <location>
        <begin position="59"/>
        <end position="212"/>
    </location>
</feature>
<dbReference type="PANTHER" id="PTHR36933">
    <property type="entry name" value="SLL0788 PROTEIN"/>
    <property type="match status" value="1"/>
</dbReference>
<keyword evidence="5" id="KW-1185">Reference proteome</keyword>
<dbReference type="InterPro" id="IPR012347">
    <property type="entry name" value="Ferritin-like"/>
</dbReference>
<evidence type="ECO:0000313" key="4">
    <source>
        <dbReference type="EMBL" id="UNM13869.1"/>
    </source>
</evidence>
<sequence length="215" mass="22514">MTFFQRALTRPVRRGAAVAGAVAAGALLLTACGDEGVKSPAASPEAGASAAPGGFNDADVAFAQGMIPHHQQALEMAGLADGRASDQEIKTLAGRIKKAQDPEITTMRSWLTSWGRPESPTTDHGAGHGNGHGDMPGTASGMMSDQDMDALMSAKGADFDRKFARMMIDHHNGAIAMAKAEQQNGRNVAAKKLAGDVIESQAAEVDRMQDILDRF</sequence>
<gene>
    <name evidence="4" type="ORF">J4032_22515</name>
</gene>
<dbReference type="PANTHER" id="PTHR36933:SF1">
    <property type="entry name" value="SLL0788 PROTEIN"/>
    <property type="match status" value="1"/>
</dbReference>
<dbReference type="Pfam" id="PF03713">
    <property type="entry name" value="DUF305"/>
    <property type="match status" value="1"/>
</dbReference>
<name>A0ABY3WQX4_9ACTN</name>
<dbReference type="Gene3D" id="1.20.1260.10">
    <property type="match status" value="1"/>
</dbReference>
<evidence type="ECO:0000256" key="2">
    <source>
        <dbReference type="SAM" id="SignalP"/>
    </source>
</evidence>